<evidence type="ECO:0000313" key="2">
    <source>
        <dbReference type="Proteomes" id="UP000287188"/>
    </source>
</evidence>
<sequence length="73" mass="8315">MHAGFIAEAPVEDNAVGNHVALHRQHKFIVLDCDGFIAQLCRLYFQIDQFKQVMYLFRYGPKRSVISAVMAST</sequence>
<gene>
    <name evidence="1" type="ORF">KDK_10670</name>
</gene>
<name>A0A402ADT0_9CHLR</name>
<comment type="caution">
    <text evidence="1">The sequence shown here is derived from an EMBL/GenBank/DDBJ whole genome shotgun (WGS) entry which is preliminary data.</text>
</comment>
<dbReference type="EMBL" id="BIFS01000001">
    <property type="protein sequence ID" value="GCE17267.1"/>
    <property type="molecule type" value="Genomic_DNA"/>
</dbReference>
<organism evidence="1 2">
    <name type="scientific">Dictyobacter kobayashii</name>
    <dbReference type="NCBI Taxonomy" id="2014872"/>
    <lineage>
        <taxon>Bacteria</taxon>
        <taxon>Bacillati</taxon>
        <taxon>Chloroflexota</taxon>
        <taxon>Ktedonobacteria</taxon>
        <taxon>Ktedonobacterales</taxon>
        <taxon>Dictyobacteraceae</taxon>
        <taxon>Dictyobacter</taxon>
    </lineage>
</organism>
<protein>
    <submittedName>
        <fullName evidence="1">Uncharacterized protein</fullName>
    </submittedName>
</protein>
<dbReference type="Proteomes" id="UP000287188">
    <property type="component" value="Unassembled WGS sequence"/>
</dbReference>
<proteinExistence type="predicted"/>
<accession>A0A402ADT0</accession>
<reference evidence="2" key="1">
    <citation type="submission" date="2018-12" db="EMBL/GenBank/DDBJ databases">
        <title>Tengunoibacter tsumagoiensis gen. nov., sp. nov., Dictyobacter kobayashii sp. nov., D. alpinus sp. nov., and D. joshuensis sp. nov. and description of Dictyobacteraceae fam. nov. within the order Ktedonobacterales isolated from Tengu-no-mugimeshi.</title>
        <authorList>
            <person name="Wang C.M."/>
            <person name="Zheng Y."/>
            <person name="Sakai Y."/>
            <person name="Toyoda A."/>
            <person name="Minakuchi Y."/>
            <person name="Abe K."/>
            <person name="Yokota A."/>
            <person name="Yabe S."/>
        </authorList>
    </citation>
    <scope>NUCLEOTIDE SEQUENCE [LARGE SCALE GENOMIC DNA]</scope>
    <source>
        <strain evidence="2">Uno11</strain>
    </source>
</reference>
<keyword evidence="2" id="KW-1185">Reference proteome</keyword>
<evidence type="ECO:0000313" key="1">
    <source>
        <dbReference type="EMBL" id="GCE17267.1"/>
    </source>
</evidence>
<dbReference type="AlphaFoldDB" id="A0A402ADT0"/>